<dbReference type="VEuPathDB" id="FungiDB:MAPG_11535"/>
<dbReference type="OrthoDB" id="3009728at2759"/>
<feature type="transmembrane region" description="Helical" evidence="1">
    <location>
        <begin position="180"/>
        <end position="200"/>
    </location>
</feature>
<name>A0A0C4EFI5_MAGP6</name>
<reference evidence="2" key="3">
    <citation type="submission" date="2011-03" db="EMBL/GenBank/DDBJ databases">
        <title>Annotation of Magnaporthe poae ATCC 64411.</title>
        <authorList>
            <person name="Ma L.-J."/>
            <person name="Dead R."/>
            <person name="Young S.K."/>
            <person name="Zeng Q."/>
            <person name="Gargeya S."/>
            <person name="Fitzgerald M."/>
            <person name="Haas B."/>
            <person name="Abouelleil A."/>
            <person name="Alvarado L."/>
            <person name="Arachchi H.M."/>
            <person name="Berlin A."/>
            <person name="Brown A."/>
            <person name="Chapman S.B."/>
            <person name="Chen Z."/>
            <person name="Dunbar C."/>
            <person name="Freedman E."/>
            <person name="Gearin G."/>
            <person name="Gellesch M."/>
            <person name="Goldberg J."/>
            <person name="Griggs A."/>
            <person name="Gujja S."/>
            <person name="Heiman D."/>
            <person name="Howarth C."/>
            <person name="Larson L."/>
            <person name="Lui A."/>
            <person name="MacDonald P.J.P."/>
            <person name="Mehta T."/>
            <person name="Montmayeur A."/>
            <person name="Murphy C."/>
            <person name="Neiman D."/>
            <person name="Pearson M."/>
            <person name="Priest M."/>
            <person name="Roberts A."/>
            <person name="Saif S."/>
            <person name="Shea T."/>
            <person name="Shenoy N."/>
            <person name="Sisk P."/>
            <person name="Stolte C."/>
            <person name="Sykes S."/>
            <person name="Yandava C."/>
            <person name="Wortman J."/>
            <person name="Nusbaum C."/>
            <person name="Birren B."/>
        </authorList>
    </citation>
    <scope>NUCLEOTIDE SEQUENCE</scope>
    <source>
        <strain evidence="2">ATCC 64411</strain>
    </source>
</reference>
<accession>A0A0C4EFI5</accession>
<reference evidence="3" key="5">
    <citation type="submission" date="2015-06" db="UniProtKB">
        <authorList>
            <consortium name="EnsemblFungi"/>
        </authorList>
    </citation>
    <scope>IDENTIFICATION</scope>
    <source>
        <strain evidence="3">ATCC 64411</strain>
    </source>
</reference>
<feature type="transmembrane region" description="Helical" evidence="1">
    <location>
        <begin position="257"/>
        <end position="285"/>
    </location>
</feature>
<dbReference type="AlphaFoldDB" id="A0A0C4EFI5"/>
<organism evidence="3 4">
    <name type="scientific">Magnaporthiopsis poae (strain ATCC 64411 / 73-15)</name>
    <name type="common">Kentucky bluegrass fungus</name>
    <name type="synonym">Magnaporthe poae</name>
    <dbReference type="NCBI Taxonomy" id="644358"/>
    <lineage>
        <taxon>Eukaryota</taxon>
        <taxon>Fungi</taxon>
        <taxon>Dikarya</taxon>
        <taxon>Ascomycota</taxon>
        <taxon>Pezizomycotina</taxon>
        <taxon>Sordariomycetes</taxon>
        <taxon>Sordariomycetidae</taxon>
        <taxon>Magnaporthales</taxon>
        <taxon>Magnaporthaceae</taxon>
        <taxon>Magnaporthiopsis</taxon>
    </lineage>
</organism>
<dbReference type="eggNOG" id="ENOG502SQ4J">
    <property type="taxonomic scope" value="Eukaryota"/>
</dbReference>
<keyword evidence="1" id="KW-0472">Membrane</keyword>
<gene>
    <name evidence="2" type="ORF">MAPG_11535</name>
</gene>
<evidence type="ECO:0000313" key="3">
    <source>
        <dbReference type="EnsemblFungi" id="MAPG_11535T0"/>
    </source>
</evidence>
<evidence type="ECO:0000313" key="4">
    <source>
        <dbReference type="Proteomes" id="UP000011715"/>
    </source>
</evidence>
<keyword evidence="1" id="KW-0812">Transmembrane</keyword>
<reference evidence="3" key="4">
    <citation type="journal article" date="2015" name="G3 (Bethesda)">
        <title>Genome sequences of three phytopathogenic species of the Magnaporthaceae family of fungi.</title>
        <authorList>
            <person name="Okagaki L.H."/>
            <person name="Nunes C.C."/>
            <person name="Sailsbery J."/>
            <person name="Clay B."/>
            <person name="Brown D."/>
            <person name="John T."/>
            <person name="Oh Y."/>
            <person name="Young N."/>
            <person name="Fitzgerald M."/>
            <person name="Haas B.J."/>
            <person name="Zeng Q."/>
            <person name="Young S."/>
            <person name="Adiconis X."/>
            <person name="Fan L."/>
            <person name="Levin J.Z."/>
            <person name="Mitchell T.K."/>
            <person name="Okubara P.A."/>
            <person name="Farman M.L."/>
            <person name="Kohn L.M."/>
            <person name="Birren B."/>
            <person name="Ma L.-J."/>
            <person name="Dean R.A."/>
        </authorList>
    </citation>
    <scope>NUCLEOTIDE SEQUENCE</scope>
    <source>
        <strain evidence="3">ATCC 64411 / 73-15</strain>
    </source>
</reference>
<dbReference type="OMA" id="TTWLREY"/>
<dbReference type="EMBL" id="GL876982">
    <property type="protein sequence ID" value="KLU92590.1"/>
    <property type="molecule type" value="Genomic_DNA"/>
</dbReference>
<keyword evidence="1" id="KW-1133">Transmembrane helix</keyword>
<protein>
    <submittedName>
        <fullName evidence="2 3">Uncharacterized protein</fullName>
    </submittedName>
</protein>
<reference evidence="4" key="1">
    <citation type="submission" date="2010-05" db="EMBL/GenBank/DDBJ databases">
        <title>The genome sequence of Magnaporthe poae strain ATCC 64411.</title>
        <authorList>
            <person name="Ma L.-J."/>
            <person name="Dead R."/>
            <person name="Young S."/>
            <person name="Zeng Q."/>
            <person name="Koehrsen M."/>
            <person name="Alvarado L."/>
            <person name="Berlin A."/>
            <person name="Chapman S.B."/>
            <person name="Chen Z."/>
            <person name="Freedman E."/>
            <person name="Gellesch M."/>
            <person name="Goldberg J."/>
            <person name="Griggs A."/>
            <person name="Gujja S."/>
            <person name="Heilman E.R."/>
            <person name="Heiman D."/>
            <person name="Hepburn T."/>
            <person name="Howarth C."/>
            <person name="Jen D."/>
            <person name="Larson L."/>
            <person name="Mehta T."/>
            <person name="Neiman D."/>
            <person name="Pearson M."/>
            <person name="Roberts A."/>
            <person name="Saif S."/>
            <person name="Shea T."/>
            <person name="Shenoy N."/>
            <person name="Sisk P."/>
            <person name="Stolte C."/>
            <person name="Sykes S."/>
            <person name="Walk T."/>
            <person name="White J."/>
            <person name="Yandava C."/>
            <person name="Haas B."/>
            <person name="Nusbaum C."/>
            <person name="Birren B."/>
        </authorList>
    </citation>
    <scope>NUCLEOTIDE SEQUENCE [LARGE SCALE GENOMIC DNA]</scope>
    <source>
        <strain evidence="4">ATCC 64411 / 73-15</strain>
    </source>
</reference>
<sequence>MVLAGTPSFQDWYGTYGAIFAELSRDACNKTLASYVANPSDTLICNAHVNCILGATQEVTKAHIASAAIFLGMVPTFLSLIGPSITQLVLLSARRPLLALLLSSGSTTFLLDRLFRAETPRETLTRAGTVRLTPRLTRPWTALISAAEYLLVLGAAINVLHNSWQLGTSAIIVWKCELNFMPLIWVLACPFVFLVVAIPLQFTAIAGYLRAYTPELGSDSDSDAPQSDKGGFISREITPAIRYSTLQRGKLPGLETWAAILLNVGFCLAALQVLIGVGILSSVLFVSVTDAVWVAVRYLVSTGICRFVVMLELPRITAKTSAGNGQITIEH</sequence>
<dbReference type="EMBL" id="ADBL01002843">
    <property type="status" value="NOT_ANNOTATED_CDS"/>
    <property type="molecule type" value="Genomic_DNA"/>
</dbReference>
<dbReference type="Proteomes" id="UP000011715">
    <property type="component" value="Unassembled WGS sequence"/>
</dbReference>
<keyword evidence="4" id="KW-1185">Reference proteome</keyword>
<feature type="transmembrane region" description="Helical" evidence="1">
    <location>
        <begin position="64"/>
        <end position="85"/>
    </location>
</feature>
<evidence type="ECO:0000256" key="1">
    <source>
        <dbReference type="SAM" id="Phobius"/>
    </source>
</evidence>
<proteinExistence type="predicted"/>
<reference evidence="2" key="2">
    <citation type="submission" date="2010-05" db="EMBL/GenBank/DDBJ databases">
        <title>The Genome Sequence of Magnaporthe poae strain ATCC 64411.</title>
        <authorList>
            <consortium name="The Broad Institute Genome Sequencing Platform"/>
            <consortium name="Broad Institute Genome Sequencing Center for Infectious Disease"/>
            <person name="Ma L.-J."/>
            <person name="Dead R."/>
            <person name="Young S."/>
            <person name="Zeng Q."/>
            <person name="Koehrsen M."/>
            <person name="Alvarado L."/>
            <person name="Berlin A."/>
            <person name="Chapman S.B."/>
            <person name="Chen Z."/>
            <person name="Freedman E."/>
            <person name="Gellesch M."/>
            <person name="Goldberg J."/>
            <person name="Griggs A."/>
            <person name="Gujja S."/>
            <person name="Heilman E.R."/>
            <person name="Heiman D."/>
            <person name="Hepburn T."/>
            <person name="Howarth C."/>
            <person name="Jen D."/>
            <person name="Larson L."/>
            <person name="Mehta T."/>
            <person name="Neiman D."/>
            <person name="Pearson M."/>
            <person name="Roberts A."/>
            <person name="Saif S."/>
            <person name="Shea T."/>
            <person name="Shenoy N."/>
            <person name="Sisk P."/>
            <person name="Stolte C."/>
            <person name="Sykes S."/>
            <person name="Walk T."/>
            <person name="White J."/>
            <person name="Yandava C."/>
            <person name="Haas B."/>
            <person name="Nusbaum C."/>
            <person name="Birren B."/>
        </authorList>
    </citation>
    <scope>NUCLEOTIDE SEQUENCE</scope>
    <source>
        <strain evidence="2">ATCC 64411</strain>
    </source>
</reference>
<evidence type="ECO:0000313" key="2">
    <source>
        <dbReference type="EMBL" id="KLU92590.1"/>
    </source>
</evidence>
<dbReference type="EnsemblFungi" id="MAPG_11535T0">
    <property type="protein sequence ID" value="MAPG_11535T0"/>
    <property type="gene ID" value="MAPG_11535"/>
</dbReference>
<feature type="transmembrane region" description="Helical" evidence="1">
    <location>
        <begin position="136"/>
        <end position="160"/>
    </location>
</feature>